<dbReference type="KEGG" id="loa:LOAG_10451"/>
<gene>
    <name evidence="1" type="ORF">LOAG_10451</name>
</gene>
<dbReference type="EMBL" id="JH712090">
    <property type="protein sequence ID" value="EFO18047.1"/>
    <property type="molecule type" value="Genomic_DNA"/>
</dbReference>
<dbReference type="AlphaFoldDB" id="A0A1S0TPW3"/>
<evidence type="ECO:0000313" key="1">
    <source>
        <dbReference type="EMBL" id="EFO18047.1"/>
    </source>
</evidence>
<accession>A0A1S0TPW3</accession>
<reference evidence="1" key="1">
    <citation type="submission" date="2012-04" db="EMBL/GenBank/DDBJ databases">
        <title>The Genome Sequence of Loa loa.</title>
        <authorList>
            <consortium name="The Broad Institute Genome Sequencing Platform"/>
            <consortium name="Broad Institute Genome Sequencing Center for Infectious Disease"/>
            <person name="Nutman T.B."/>
            <person name="Fink D.L."/>
            <person name="Russ C."/>
            <person name="Young S."/>
            <person name="Zeng Q."/>
            <person name="Gargeya S."/>
            <person name="Alvarado L."/>
            <person name="Berlin A."/>
            <person name="Chapman S.B."/>
            <person name="Chen Z."/>
            <person name="Freedman E."/>
            <person name="Gellesch M."/>
            <person name="Goldberg J."/>
            <person name="Griggs A."/>
            <person name="Gujja S."/>
            <person name="Heilman E.R."/>
            <person name="Heiman D."/>
            <person name="Howarth C."/>
            <person name="Mehta T."/>
            <person name="Neiman D."/>
            <person name="Pearson M."/>
            <person name="Roberts A."/>
            <person name="Saif S."/>
            <person name="Shea T."/>
            <person name="Shenoy N."/>
            <person name="Sisk P."/>
            <person name="Stolte C."/>
            <person name="Sykes S."/>
            <person name="White J."/>
            <person name="Yandava C."/>
            <person name="Haas B."/>
            <person name="Henn M.R."/>
            <person name="Nusbaum C."/>
            <person name="Birren B."/>
        </authorList>
    </citation>
    <scope>NUCLEOTIDE SEQUENCE [LARGE SCALE GENOMIC DNA]</scope>
</reference>
<proteinExistence type="predicted"/>
<sequence>MEAKKNEIKECLKKIFQLTVASSCYKDVVIGSLIFGTKVCLNATVRPPLITGLNFEQARVGPFLNLRSRSLVMMMMQLSCQCCAEWNVLIDSESKALVKARHCLYLFLSPSSTNSCTNTRPHTYTYYILPVPGHTLSQQQVVANKTINLLNGKQLLNQCGKMTRIRRESSHF</sequence>
<dbReference type="InParanoid" id="A0A1S0TPW3"/>
<protein>
    <submittedName>
        <fullName evidence="1">Uncharacterized protein</fullName>
    </submittedName>
</protein>
<dbReference type="RefSeq" id="XP_003146023.1">
    <property type="nucleotide sequence ID" value="XM_003145975.1"/>
</dbReference>
<organism evidence="1">
    <name type="scientific">Loa loa</name>
    <name type="common">Eye worm</name>
    <name type="synonym">Filaria loa</name>
    <dbReference type="NCBI Taxonomy" id="7209"/>
    <lineage>
        <taxon>Eukaryota</taxon>
        <taxon>Metazoa</taxon>
        <taxon>Ecdysozoa</taxon>
        <taxon>Nematoda</taxon>
        <taxon>Chromadorea</taxon>
        <taxon>Rhabditida</taxon>
        <taxon>Spirurina</taxon>
        <taxon>Spiruromorpha</taxon>
        <taxon>Filarioidea</taxon>
        <taxon>Onchocercidae</taxon>
        <taxon>Loa</taxon>
    </lineage>
</organism>
<dbReference type="GeneID" id="9947896"/>
<name>A0A1S0TPW3_LOALO</name>
<dbReference type="CTD" id="9947896"/>